<dbReference type="Proteomes" id="UP000712600">
    <property type="component" value="Unassembled WGS sequence"/>
</dbReference>
<gene>
    <name evidence="2" type="ORF">F2Q69_00023770</name>
</gene>
<evidence type="ECO:0000256" key="1">
    <source>
        <dbReference type="SAM" id="MobiDB-lite"/>
    </source>
</evidence>
<evidence type="ECO:0000313" key="3">
    <source>
        <dbReference type="Proteomes" id="UP000712600"/>
    </source>
</evidence>
<dbReference type="EMBL" id="QGKX02001290">
    <property type="protein sequence ID" value="KAF3540272.1"/>
    <property type="molecule type" value="Genomic_DNA"/>
</dbReference>
<name>A0A8S9QKJ4_BRACR</name>
<sequence>MPRVALIEFWEENTRKAKSFLKNKIIDSSSSSSGASLLHHELPHDRHPRRGTQREVMDGLSTATATVF</sequence>
<proteinExistence type="predicted"/>
<organism evidence="2 3">
    <name type="scientific">Brassica cretica</name>
    <name type="common">Mustard</name>
    <dbReference type="NCBI Taxonomy" id="69181"/>
    <lineage>
        <taxon>Eukaryota</taxon>
        <taxon>Viridiplantae</taxon>
        <taxon>Streptophyta</taxon>
        <taxon>Embryophyta</taxon>
        <taxon>Tracheophyta</taxon>
        <taxon>Spermatophyta</taxon>
        <taxon>Magnoliopsida</taxon>
        <taxon>eudicotyledons</taxon>
        <taxon>Gunneridae</taxon>
        <taxon>Pentapetalae</taxon>
        <taxon>rosids</taxon>
        <taxon>malvids</taxon>
        <taxon>Brassicales</taxon>
        <taxon>Brassicaceae</taxon>
        <taxon>Brassiceae</taxon>
        <taxon>Brassica</taxon>
    </lineage>
</organism>
<dbReference type="AlphaFoldDB" id="A0A8S9QKJ4"/>
<protein>
    <submittedName>
        <fullName evidence="2">Uncharacterized protein</fullName>
    </submittedName>
</protein>
<comment type="caution">
    <text evidence="2">The sequence shown here is derived from an EMBL/GenBank/DDBJ whole genome shotgun (WGS) entry which is preliminary data.</text>
</comment>
<reference evidence="2" key="1">
    <citation type="submission" date="2019-12" db="EMBL/GenBank/DDBJ databases">
        <title>Genome sequencing and annotation of Brassica cretica.</title>
        <authorList>
            <person name="Studholme D.J."/>
            <person name="Sarris P."/>
        </authorList>
    </citation>
    <scope>NUCLEOTIDE SEQUENCE</scope>
    <source>
        <strain evidence="2">PFS-109/04</strain>
        <tissue evidence="2">Leaf</tissue>
    </source>
</reference>
<feature type="region of interest" description="Disordered" evidence="1">
    <location>
        <begin position="28"/>
        <end position="68"/>
    </location>
</feature>
<evidence type="ECO:0000313" key="2">
    <source>
        <dbReference type="EMBL" id="KAF3540272.1"/>
    </source>
</evidence>
<accession>A0A8S9QKJ4</accession>